<name>A0A4R2IXP1_9ACTN</name>
<evidence type="ECO:0000313" key="3">
    <source>
        <dbReference type="Proteomes" id="UP000295573"/>
    </source>
</evidence>
<keyword evidence="3" id="KW-1185">Reference proteome</keyword>
<organism evidence="2 3">
    <name type="scientific">Kribbella antiqua</name>
    <dbReference type="NCBI Taxonomy" id="2512217"/>
    <lineage>
        <taxon>Bacteria</taxon>
        <taxon>Bacillati</taxon>
        <taxon>Actinomycetota</taxon>
        <taxon>Actinomycetes</taxon>
        <taxon>Propionibacteriales</taxon>
        <taxon>Kribbellaceae</taxon>
        <taxon>Kribbella</taxon>
    </lineage>
</organism>
<dbReference type="EMBL" id="SLWR01000002">
    <property type="protein sequence ID" value="TCO50334.1"/>
    <property type="molecule type" value="Genomic_DNA"/>
</dbReference>
<evidence type="ECO:0000313" key="2">
    <source>
        <dbReference type="EMBL" id="TCO50334.1"/>
    </source>
</evidence>
<feature type="region of interest" description="Disordered" evidence="1">
    <location>
        <begin position="1"/>
        <end position="35"/>
    </location>
</feature>
<dbReference type="Proteomes" id="UP000295573">
    <property type="component" value="Unassembled WGS sequence"/>
</dbReference>
<dbReference type="AlphaFoldDB" id="A0A4R2IXP1"/>
<dbReference type="RefSeq" id="WP_132145615.1">
    <property type="nucleotide sequence ID" value="NZ_SLWR01000002.1"/>
</dbReference>
<dbReference type="OrthoDB" id="4195837at2"/>
<accession>A0A4R2IXP1</accession>
<protein>
    <submittedName>
        <fullName evidence="2">Uncharacterized protein</fullName>
    </submittedName>
</protein>
<evidence type="ECO:0000256" key="1">
    <source>
        <dbReference type="SAM" id="MobiDB-lite"/>
    </source>
</evidence>
<sequence length="144" mass="15307">MASTNGKTGGPTMAPPAETSSTATDTAGVTAPSQTEEQFASVIQSLDTGSAPTLAPPTAGELAAAGEAAAATWHTNKRIDALWSIDQPRNAFIHVVDLGWRKLYNGRDGAFQALCSLASQARQTNRICHLREEADGMIYEIYLW</sequence>
<feature type="compositionally biased region" description="Polar residues" evidence="1">
    <location>
        <begin position="18"/>
        <end position="35"/>
    </location>
</feature>
<proteinExistence type="predicted"/>
<reference evidence="2 3" key="1">
    <citation type="journal article" date="2015" name="Stand. Genomic Sci.">
        <title>Genomic Encyclopedia of Bacterial and Archaeal Type Strains, Phase III: the genomes of soil and plant-associated and newly described type strains.</title>
        <authorList>
            <person name="Whitman W.B."/>
            <person name="Woyke T."/>
            <person name="Klenk H.P."/>
            <person name="Zhou Y."/>
            <person name="Lilburn T.G."/>
            <person name="Beck B.J."/>
            <person name="De Vos P."/>
            <person name="Vandamme P."/>
            <person name="Eisen J.A."/>
            <person name="Garrity G."/>
            <person name="Hugenholtz P."/>
            <person name="Kyrpides N.C."/>
        </authorList>
    </citation>
    <scope>NUCLEOTIDE SEQUENCE [LARGE SCALE GENOMIC DNA]</scope>
    <source>
        <strain evidence="2 3">VKM Ac-2541</strain>
    </source>
</reference>
<comment type="caution">
    <text evidence="2">The sequence shown here is derived from an EMBL/GenBank/DDBJ whole genome shotgun (WGS) entry which is preliminary data.</text>
</comment>
<gene>
    <name evidence="2" type="ORF">EV646_102408</name>
</gene>